<dbReference type="Proteomes" id="UP000218785">
    <property type="component" value="Chromosome"/>
</dbReference>
<dbReference type="AlphaFoldDB" id="A0A1Z4N844"/>
<keyword evidence="2" id="KW-1185">Reference proteome</keyword>
<evidence type="ECO:0000313" key="2">
    <source>
        <dbReference type="Proteomes" id="UP000218785"/>
    </source>
</evidence>
<protein>
    <submittedName>
        <fullName evidence="1">Late competence development protein ComFB</fullName>
    </submittedName>
</protein>
<dbReference type="InterPro" id="IPR019657">
    <property type="entry name" value="ComFB"/>
</dbReference>
<dbReference type="KEGG" id="ttq:NIES37_58920"/>
<name>A0A1Z4N844_9CYAN</name>
<dbReference type="RefSeq" id="WP_096581730.1">
    <property type="nucleotide sequence ID" value="NZ_CAWNJS010000001.1"/>
</dbReference>
<accession>A0A1Z4N844</accession>
<dbReference type="EMBL" id="AP018248">
    <property type="protein sequence ID" value="BAZ01885.1"/>
    <property type="molecule type" value="Genomic_DNA"/>
</dbReference>
<reference evidence="1 2" key="1">
    <citation type="submission" date="2017-06" db="EMBL/GenBank/DDBJ databases">
        <title>Genome sequencing of cyanobaciteial culture collection at National Institute for Environmental Studies (NIES).</title>
        <authorList>
            <person name="Hirose Y."/>
            <person name="Shimura Y."/>
            <person name="Fujisawa T."/>
            <person name="Nakamura Y."/>
            <person name="Kawachi M."/>
        </authorList>
    </citation>
    <scope>NUCLEOTIDE SEQUENCE [LARGE SCALE GENOMIC DNA]</scope>
    <source>
        <strain evidence="1 2">NIES-37</strain>
    </source>
</reference>
<gene>
    <name evidence="1" type="ORF">NIES37_58920</name>
</gene>
<organism evidence="1 2">
    <name type="scientific">Tolypothrix tenuis PCC 7101</name>
    <dbReference type="NCBI Taxonomy" id="231146"/>
    <lineage>
        <taxon>Bacteria</taxon>
        <taxon>Bacillati</taxon>
        <taxon>Cyanobacteriota</taxon>
        <taxon>Cyanophyceae</taxon>
        <taxon>Nostocales</taxon>
        <taxon>Tolypothrichaceae</taxon>
        <taxon>Tolypothrix</taxon>
    </lineage>
</organism>
<proteinExistence type="predicted"/>
<evidence type="ECO:0000313" key="1">
    <source>
        <dbReference type="EMBL" id="BAZ01885.1"/>
    </source>
</evidence>
<dbReference type="Pfam" id="PF10719">
    <property type="entry name" value="ComFB"/>
    <property type="match status" value="1"/>
</dbReference>
<sequence>MRSFFDDSAIDSSIQPSKRHIFIKNSRNVMEVLVVAEVETQIQALPAKTARYINPSEVTAYALNRLPAFYATSKRGWQRQLHRGKTEFHQKITTAVRQGIIAVQQDPLRAEDFLDFQEENPAQANLQALQVLLQEPNLSWDNLADVVEKTLMNTLRGKITWRKPAGLDNEIFDWEKHPHNQRG</sequence>